<dbReference type="GO" id="GO:0006950">
    <property type="term" value="P:response to stress"/>
    <property type="evidence" value="ECO:0007669"/>
    <property type="project" value="UniProtKB-ARBA"/>
</dbReference>
<proteinExistence type="inferred from homology"/>
<keyword evidence="2" id="KW-0676">Redox-active center</keyword>
<evidence type="ECO:0000313" key="5">
    <source>
        <dbReference type="EMBL" id="SDT38696.1"/>
    </source>
</evidence>
<dbReference type="PANTHER" id="PTHR45663">
    <property type="entry name" value="GEO12009P1"/>
    <property type="match status" value="1"/>
</dbReference>
<feature type="compositionally biased region" description="Low complexity" evidence="3">
    <location>
        <begin position="26"/>
        <end position="47"/>
    </location>
</feature>
<evidence type="ECO:0000256" key="3">
    <source>
        <dbReference type="SAM" id="MobiDB-lite"/>
    </source>
</evidence>
<keyword evidence="6" id="KW-1185">Reference proteome</keyword>
<dbReference type="InterPro" id="IPR013766">
    <property type="entry name" value="Thioredoxin_domain"/>
</dbReference>
<accession>A0A1H1ZZM5</accession>
<evidence type="ECO:0000256" key="2">
    <source>
        <dbReference type="ARBA" id="ARBA00023284"/>
    </source>
</evidence>
<organism evidence="5 6">
    <name type="scientific">Microlunatus soli</name>
    <dbReference type="NCBI Taxonomy" id="630515"/>
    <lineage>
        <taxon>Bacteria</taxon>
        <taxon>Bacillati</taxon>
        <taxon>Actinomycetota</taxon>
        <taxon>Actinomycetes</taxon>
        <taxon>Propionibacteriales</taxon>
        <taxon>Propionibacteriaceae</taxon>
        <taxon>Microlunatus</taxon>
    </lineage>
</organism>
<name>A0A1H1ZZM5_9ACTN</name>
<dbReference type="GO" id="GO:0005737">
    <property type="term" value="C:cytoplasm"/>
    <property type="evidence" value="ECO:0007669"/>
    <property type="project" value="TreeGrafter"/>
</dbReference>
<dbReference type="EMBL" id="LT629772">
    <property type="protein sequence ID" value="SDT38696.1"/>
    <property type="molecule type" value="Genomic_DNA"/>
</dbReference>
<dbReference type="InterPro" id="IPR011990">
    <property type="entry name" value="TPR-like_helical_dom_sf"/>
</dbReference>
<dbReference type="Gene3D" id="3.40.30.10">
    <property type="entry name" value="Glutaredoxin"/>
    <property type="match status" value="1"/>
</dbReference>
<dbReference type="Gene3D" id="1.25.40.10">
    <property type="entry name" value="Tetratricopeptide repeat domain"/>
    <property type="match status" value="1"/>
</dbReference>
<feature type="region of interest" description="Disordered" evidence="3">
    <location>
        <begin position="1"/>
        <end position="47"/>
    </location>
</feature>
<evidence type="ECO:0000259" key="4">
    <source>
        <dbReference type="PROSITE" id="PS51352"/>
    </source>
</evidence>
<sequence length="322" mass="33266">MSPTPSNPRGAIDLSDLAAKAQQNDPQPGAAGAASQPGTGSRSAAGPAGASYVFEATEQTFETEVLRQSLNYPIIVEFYSPRAQGADQLSAALAELATEAAGKFAVARLNVDAAPQFAQAIGLQAVPTVVAVIQGQLAPLFQGALGKEEIRPAIDQVIKAAVSNGVVGRAEPTSVPADTEGADDEPDPRFAAADDALASGDYAAAEAEFDKLLQANPKDAEAQAGKAQAALLRRTADADPDAVLAAAAAPDATVDQQLAAADVELATNQAEQAFGRLIGVIRRTAGDERNTVRVRLLELFETVGNSDPRVQKARRDLMAALF</sequence>
<dbReference type="InterPro" id="IPR036249">
    <property type="entry name" value="Thioredoxin-like_sf"/>
</dbReference>
<comment type="similarity">
    <text evidence="1">Belongs to the thioredoxin family.</text>
</comment>
<gene>
    <name evidence="5" type="ORF">SAMN04489812_5543</name>
</gene>
<dbReference type="PROSITE" id="PS51352">
    <property type="entry name" value="THIOREDOXIN_2"/>
    <property type="match status" value="1"/>
</dbReference>
<evidence type="ECO:0000256" key="1">
    <source>
        <dbReference type="ARBA" id="ARBA00008987"/>
    </source>
</evidence>
<evidence type="ECO:0000313" key="6">
    <source>
        <dbReference type="Proteomes" id="UP000199103"/>
    </source>
</evidence>
<feature type="domain" description="Thioredoxin" evidence="4">
    <location>
        <begin position="43"/>
        <end position="159"/>
    </location>
</feature>
<dbReference type="STRING" id="630515.SAMN04489812_5543"/>
<dbReference type="Pfam" id="PF14561">
    <property type="entry name" value="TPR_20"/>
    <property type="match status" value="1"/>
</dbReference>
<dbReference type="AlphaFoldDB" id="A0A1H1ZZM5"/>
<dbReference type="SUPFAM" id="SSF52833">
    <property type="entry name" value="Thioredoxin-like"/>
    <property type="match status" value="1"/>
</dbReference>
<protein>
    <submittedName>
        <fullName evidence="5">Putative thioredoxin</fullName>
    </submittedName>
</protein>
<reference evidence="5 6" key="1">
    <citation type="submission" date="2016-10" db="EMBL/GenBank/DDBJ databases">
        <authorList>
            <person name="de Groot N.N."/>
        </authorList>
    </citation>
    <scope>NUCLEOTIDE SEQUENCE [LARGE SCALE GENOMIC DNA]</scope>
    <source>
        <strain evidence="5 6">DSM 21800</strain>
    </source>
</reference>
<dbReference type="Pfam" id="PF00085">
    <property type="entry name" value="Thioredoxin"/>
    <property type="match status" value="1"/>
</dbReference>
<dbReference type="Proteomes" id="UP000199103">
    <property type="component" value="Chromosome I"/>
</dbReference>
<dbReference type="OrthoDB" id="5181746at2"/>
<dbReference type="GO" id="GO:0015035">
    <property type="term" value="F:protein-disulfide reductase activity"/>
    <property type="evidence" value="ECO:0007669"/>
    <property type="project" value="TreeGrafter"/>
</dbReference>
<dbReference type="RefSeq" id="WP_091529767.1">
    <property type="nucleotide sequence ID" value="NZ_LT629772.1"/>
</dbReference>
<dbReference type="PANTHER" id="PTHR45663:SF11">
    <property type="entry name" value="GEO12009P1"/>
    <property type="match status" value="1"/>
</dbReference>